<dbReference type="Proteomes" id="UP000273828">
    <property type="component" value="Unassembled WGS sequence"/>
</dbReference>
<protein>
    <submittedName>
        <fullName evidence="1">Uncharacterized protein</fullName>
    </submittedName>
</protein>
<dbReference type="InterPro" id="IPR036390">
    <property type="entry name" value="WH_DNA-bd_sf"/>
</dbReference>
<dbReference type="RefSeq" id="WP_124178545.1">
    <property type="nucleotide sequence ID" value="NZ_REFY01000004.1"/>
</dbReference>
<sequence length="620" mass="69970">MALKEIEGIGDGSGINEYRRELAKRVVDHINNGRNRLMLALMTLGKTYLAGHLAQWQSKPVTVFTRQWDTRHDIYDYAVSCRRVCEDDVAIAPSFQQHCDSYDEDDHPEWVEIIDTLTSNGATASKIHKWFGVEKKKNMPCQQRDGKCTYSERSDFEAEDKKLIIASPQHAYVESYTEGRVCVFDEDPGKAYETEVADNTVTRAVSQMLSTTDEIDDVETLADIKDMAPPKQMEIVETIKNRDGGLIDPELGLSMNGRRADTPLLIVGELMATPLGDSNFKRCEINLEGREATFLKDDQEGGVTTRVPPALYLADTVIGLDGTPVPEMWNNRLGLELKVDQFLTTEKRQDYINDILGYNVYQTTWTTKPASSGEYVNERHNMVLLEHAYDRGAPGRRGEPVAFITSKKGRKQTREFAERQYDEFVANDELYFGGLKSSNAISHMDTLVVSGSRHPGDREIQRLAALDGYDVPEGEGKGSEKTYGPVGDRYYDHVTKHMTAQAIFRIGRDEDVDGADIYVHTSTIPDWIPITAAVDDDDRDSIRTRTDKEHVTIRALQTKEVATTTELDEMVDYGTSSIKRHLNRLHEDGYVEKETDRGATVWIDAGLDDGNWWGEVRIDD</sequence>
<proteinExistence type="predicted"/>
<accession>A0A3N6LPP3</accession>
<keyword evidence="2" id="KW-1185">Reference proteome</keyword>
<dbReference type="EMBL" id="REFY01000004">
    <property type="protein sequence ID" value="RQG88854.1"/>
    <property type="molecule type" value="Genomic_DNA"/>
</dbReference>
<organism evidence="1 2">
    <name type="scientific">Natrarchaeobius halalkaliphilus</name>
    <dbReference type="NCBI Taxonomy" id="1679091"/>
    <lineage>
        <taxon>Archaea</taxon>
        <taxon>Methanobacteriati</taxon>
        <taxon>Methanobacteriota</taxon>
        <taxon>Stenosarchaea group</taxon>
        <taxon>Halobacteria</taxon>
        <taxon>Halobacteriales</taxon>
        <taxon>Natrialbaceae</taxon>
        <taxon>Natrarchaeobius</taxon>
    </lineage>
</organism>
<evidence type="ECO:0000313" key="2">
    <source>
        <dbReference type="Proteomes" id="UP000273828"/>
    </source>
</evidence>
<name>A0A3N6LPP3_9EURY</name>
<gene>
    <name evidence="1" type="ORF">EA462_10665</name>
</gene>
<evidence type="ECO:0000313" key="1">
    <source>
        <dbReference type="EMBL" id="RQG88854.1"/>
    </source>
</evidence>
<comment type="caution">
    <text evidence="1">The sequence shown here is derived from an EMBL/GenBank/DDBJ whole genome shotgun (WGS) entry which is preliminary data.</text>
</comment>
<reference evidence="1 2" key="1">
    <citation type="submission" date="2018-10" db="EMBL/GenBank/DDBJ databases">
        <title>Natrarchaeobius chitinivorans gen. nov., sp. nov., and Natrarchaeobius haloalkaliphilus sp. nov., alkaliphilic, chitin-utilizing haloarchaea from hypersaline alkaline lakes.</title>
        <authorList>
            <person name="Sorokin D.Y."/>
            <person name="Elcheninov A.G."/>
            <person name="Kostrikina N.A."/>
            <person name="Bale N.J."/>
            <person name="Sinninghe Damste J.S."/>
            <person name="Khijniak T.V."/>
            <person name="Kublanov I.V."/>
            <person name="Toshchakov S.V."/>
        </authorList>
    </citation>
    <scope>NUCLEOTIDE SEQUENCE [LARGE SCALE GENOMIC DNA]</scope>
    <source>
        <strain evidence="1 2">AArcht-Sl</strain>
    </source>
</reference>
<dbReference type="SUPFAM" id="SSF46785">
    <property type="entry name" value="Winged helix' DNA-binding domain"/>
    <property type="match status" value="1"/>
</dbReference>
<dbReference type="OrthoDB" id="242746at2157"/>
<dbReference type="AlphaFoldDB" id="A0A3N6LPP3"/>